<keyword evidence="3" id="KW-1185">Reference proteome</keyword>
<feature type="compositionally biased region" description="Polar residues" evidence="1">
    <location>
        <begin position="267"/>
        <end position="276"/>
    </location>
</feature>
<name>A0A9P3PDZ6_LYOSH</name>
<feature type="compositionally biased region" description="Basic and acidic residues" evidence="1">
    <location>
        <begin position="152"/>
        <end position="162"/>
    </location>
</feature>
<feature type="compositionally biased region" description="Basic and acidic residues" evidence="1">
    <location>
        <begin position="121"/>
        <end position="131"/>
    </location>
</feature>
<protein>
    <submittedName>
        <fullName evidence="2">Uncharacterized protein</fullName>
    </submittedName>
</protein>
<feature type="compositionally biased region" description="Polar residues" evidence="1">
    <location>
        <begin position="76"/>
        <end position="87"/>
    </location>
</feature>
<dbReference type="OrthoDB" id="3240950at2759"/>
<gene>
    <name evidence="2" type="ORF">LshimejAT787_0106060</name>
</gene>
<comment type="caution">
    <text evidence="2">The sequence shown here is derived from an EMBL/GenBank/DDBJ whole genome shotgun (WGS) entry which is preliminary data.</text>
</comment>
<proteinExistence type="predicted"/>
<dbReference type="EMBL" id="BRPK01000001">
    <property type="protein sequence ID" value="GLB33722.1"/>
    <property type="molecule type" value="Genomic_DNA"/>
</dbReference>
<evidence type="ECO:0000256" key="1">
    <source>
        <dbReference type="SAM" id="MobiDB-lite"/>
    </source>
</evidence>
<feature type="compositionally biased region" description="Polar residues" evidence="1">
    <location>
        <begin position="341"/>
        <end position="353"/>
    </location>
</feature>
<feature type="compositionally biased region" description="Basic and acidic residues" evidence="1">
    <location>
        <begin position="32"/>
        <end position="54"/>
    </location>
</feature>
<dbReference type="AlphaFoldDB" id="A0A9P3PDZ6"/>
<accession>A0A9P3PDZ6</accession>
<dbReference type="Proteomes" id="UP001063166">
    <property type="component" value="Unassembled WGS sequence"/>
</dbReference>
<feature type="region of interest" description="Disordered" evidence="1">
    <location>
        <begin position="1"/>
        <end position="189"/>
    </location>
</feature>
<organism evidence="2 3">
    <name type="scientific">Lyophyllum shimeji</name>
    <name type="common">Hon-shimeji</name>
    <name type="synonym">Tricholoma shimeji</name>
    <dbReference type="NCBI Taxonomy" id="47721"/>
    <lineage>
        <taxon>Eukaryota</taxon>
        <taxon>Fungi</taxon>
        <taxon>Dikarya</taxon>
        <taxon>Basidiomycota</taxon>
        <taxon>Agaricomycotina</taxon>
        <taxon>Agaricomycetes</taxon>
        <taxon>Agaricomycetidae</taxon>
        <taxon>Agaricales</taxon>
        <taxon>Tricholomatineae</taxon>
        <taxon>Lyophyllaceae</taxon>
        <taxon>Lyophyllum</taxon>
    </lineage>
</organism>
<evidence type="ECO:0000313" key="2">
    <source>
        <dbReference type="EMBL" id="GLB33722.1"/>
    </source>
</evidence>
<feature type="region of interest" description="Disordered" evidence="1">
    <location>
        <begin position="267"/>
        <end position="308"/>
    </location>
</feature>
<sequence>MPRLNDMPRPLSQSGKASSRRRQESVQLGSGHSDHDERHAQANDIRRGRERFPETSDTEDEMVNIRDSPMTDTEPVESSRSWSSTIPSVHRESAELEDSWADPSELSSQSDAGRRRHHDRRHDSSQPERQHAKSPASFRRDRQATPAYGHTGRRDDGREQRSRSRRHRTHDFAQTDRSYQPSEEEPDSEVIEPFIYEHEVWNVDRGAPELYYYIVPGGLNVIFRDENGNESMRVGEFGDSIYKPRRVSPTIIQDEFGNELYRTGDFGSTATRASSPKSDENDVEEFQFHSRRHRRRQDRSYRREKSTSTSSKAYSVITYASVPSNAANIILIDDKGQQIPIRTSTGKSSSSIARSHVPGEFVD</sequence>
<feature type="region of interest" description="Disordered" evidence="1">
    <location>
        <begin position="341"/>
        <end position="363"/>
    </location>
</feature>
<reference evidence="2" key="1">
    <citation type="submission" date="2022-07" db="EMBL/GenBank/DDBJ databases">
        <title>The genome of Lyophyllum shimeji provides insight into the initial evolution of ectomycorrhizal fungal genome.</title>
        <authorList>
            <person name="Kobayashi Y."/>
            <person name="Shibata T."/>
            <person name="Hirakawa H."/>
            <person name="Shigenobu S."/>
            <person name="Nishiyama T."/>
            <person name="Yamada A."/>
            <person name="Hasebe M."/>
            <person name="Kawaguchi M."/>
        </authorList>
    </citation>
    <scope>NUCLEOTIDE SEQUENCE</scope>
    <source>
        <strain evidence="2">AT787</strain>
    </source>
</reference>
<evidence type="ECO:0000313" key="3">
    <source>
        <dbReference type="Proteomes" id="UP001063166"/>
    </source>
</evidence>